<proteinExistence type="predicted"/>
<keyword evidence="3" id="KW-1185">Reference proteome</keyword>
<evidence type="ECO:0000313" key="2">
    <source>
        <dbReference type="EMBL" id="NML56691.1"/>
    </source>
</evidence>
<dbReference type="EMBL" id="JABBGF010000001">
    <property type="protein sequence ID" value="NML56691.1"/>
    <property type="molecule type" value="Genomic_DNA"/>
</dbReference>
<protein>
    <submittedName>
        <fullName evidence="2">Uncharacterized protein</fullName>
    </submittedName>
</protein>
<dbReference type="RefSeq" id="WP_169230068.1">
    <property type="nucleotide sequence ID" value="NZ_JABBGF010000001.1"/>
</dbReference>
<comment type="caution">
    <text evidence="2">The sequence shown here is derived from an EMBL/GenBank/DDBJ whole genome shotgun (WGS) entry which is preliminary data.</text>
</comment>
<evidence type="ECO:0000313" key="3">
    <source>
        <dbReference type="Proteomes" id="UP000552615"/>
    </source>
</evidence>
<organism evidence="2 3">
    <name type="scientific">Chryseobacterium cheonjiense</name>
    <dbReference type="NCBI Taxonomy" id="2728845"/>
    <lineage>
        <taxon>Bacteria</taxon>
        <taxon>Pseudomonadati</taxon>
        <taxon>Bacteroidota</taxon>
        <taxon>Flavobacteriia</taxon>
        <taxon>Flavobacteriales</taxon>
        <taxon>Weeksellaceae</taxon>
        <taxon>Chryseobacterium group</taxon>
        <taxon>Chryseobacterium</taxon>
    </lineage>
</organism>
<name>A0A7Y0A4Y1_9FLAO</name>
<keyword evidence="1" id="KW-0472">Membrane</keyword>
<feature type="transmembrane region" description="Helical" evidence="1">
    <location>
        <begin position="20"/>
        <end position="42"/>
    </location>
</feature>
<evidence type="ECO:0000256" key="1">
    <source>
        <dbReference type="SAM" id="Phobius"/>
    </source>
</evidence>
<reference evidence="2 3" key="1">
    <citation type="submission" date="2020-04" db="EMBL/GenBank/DDBJ databases">
        <title>Chryseobacterium sp. RJ-7-14 sp. nov., isolated from Jeju soil.</title>
        <authorList>
            <person name="Dahal R.H."/>
            <person name="Chaudhary D.K."/>
        </authorList>
    </citation>
    <scope>NUCLEOTIDE SEQUENCE [LARGE SCALE GENOMIC DNA]</scope>
    <source>
        <strain evidence="2 3">RJ-7-14</strain>
    </source>
</reference>
<dbReference type="Proteomes" id="UP000552615">
    <property type="component" value="Unassembled WGS sequence"/>
</dbReference>
<feature type="transmembrane region" description="Helical" evidence="1">
    <location>
        <begin position="54"/>
        <end position="76"/>
    </location>
</feature>
<keyword evidence="1" id="KW-1133">Transmembrane helix</keyword>
<dbReference type="AlphaFoldDB" id="A0A7Y0A4Y1"/>
<keyword evidence="1" id="KW-0812">Transmembrane</keyword>
<gene>
    <name evidence="2" type="ORF">HHL20_04970</name>
</gene>
<accession>A0A7Y0A4Y1</accession>
<sequence>MDNNEYRAKFLTKINSNKIITGIILGIFIVLIASFIIVYTFFGKQLQLPSYGYVVPLFVIQFIILLTTFILSISFFRSYGEVLAVMNANDLETLKQISESRSWPERYLPSFIIYSGKIRVFKWLRQPEFHFTELKEITIKTNIFTRGKQNRLVIFHKVNGGTFFFAVDNNSAQKRHLIEKAVEYNPDIIIKGNMH</sequence>